<reference evidence="3" key="1">
    <citation type="journal article" date="2019" name="Int. J. Syst. Evol. Microbiol.">
        <title>The Global Catalogue of Microorganisms (GCM) 10K type strain sequencing project: providing services to taxonomists for standard genome sequencing and annotation.</title>
        <authorList>
            <consortium name="The Broad Institute Genomics Platform"/>
            <consortium name="The Broad Institute Genome Sequencing Center for Infectious Disease"/>
            <person name="Wu L."/>
            <person name="Ma J."/>
        </authorList>
    </citation>
    <scope>NUCLEOTIDE SEQUENCE [LARGE SCALE GENOMIC DNA]</scope>
    <source>
        <strain evidence="3">JCM 15421</strain>
    </source>
</reference>
<proteinExistence type="predicted"/>
<dbReference type="SUPFAM" id="SSF53756">
    <property type="entry name" value="UDP-Glycosyltransferase/glycogen phosphorylase"/>
    <property type="match status" value="1"/>
</dbReference>
<sequence length="399" mass="44226">MVGCFMTAILFISYDGILEPLGQSQVLAYLERLVAGRRIHLLSFEKAEDWADNARCNDVAARIRAAGIHWHPRRYHKRPSALATAYDIMIGALTALWLVVRHKVRIVHARSYVAAVMTMTVKSTAGSKFVFDMRGFWADERVDGGLWPRDGRLYHIAKWFERRFLLRADHVVSLTHAAVREMERFSYLQGCMPPITVIPTCADLARFAPVDAPRGGFVLGYVGSAGTWYLFDAAVACFGRLRTLRPDARLLIINRNEHAYVRERIAAGGVPMEAVELRSAEHAEVPAQMARMHAAVFFIKPVFSKQASSPTKLGELLGCGIPCLANAGVGDMAQILRDDEVGVAIDCFDAGALDQGLRQLMDLVDAPGIRARCVESAHRHFSLDEGVARYRAVYESLGG</sequence>
<evidence type="ECO:0000313" key="3">
    <source>
        <dbReference type="Proteomes" id="UP001501523"/>
    </source>
</evidence>
<evidence type="ECO:0000313" key="2">
    <source>
        <dbReference type="EMBL" id="GAA0708249.1"/>
    </source>
</evidence>
<feature type="domain" description="Glycosyltransferase subfamily 4-like N-terminal" evidence="1">
    <location>
        <begin position="36"/>
        <end position="186"/>
    </location>
</feature>
<name>A0ABP3TJJ8_9GAMM</name>
<dbReference type="PANTHER" id="PTHR12526:SF636">
    <property type="entry name" value="BLL3647 PROTEIN"/>
    <property type="match status" value="1"/>
</dbReference>
<keyword evidence="3" id="KW-1185">Reference proteome</keyword>
<dbReference type="InterPro" id="IPR028098">
    <property type="entry name" value="Glyco_trans_4-like_N"/>
</dbReference>
<comment type="caution">
    <text evidence="2">The sequence shown here is derived from an EMBL/GenBank/DDBJ whole genome shotgun (WGS) entry which is preliminary data.</text>
</comment>
<accession>A0ABP3TJJ8</accession>
<evidence type="ECO:0000259" key="1">
    <source>
        <dbReference type="Pfam" id="PF13579"/>
    </source>
</evidence>
<dbReference type="EMBL" id="BAAAEU010000004">
    <property type="protein sequence ID" value="GAA0708249.1"/>
    <property type="molecule type" value="Genomic_DNA"/>
</dbReference>
<dbReference type="Proteomes" id="UP001501523">
    <property type="component" value="Unassembled WGS sequence"/>
</dbReference>
<organism evidence="2 3">
    <name type="scientific">Dokdonella soli</name>
    <dbReference type="NCBI Taxonomy" id="529810"/>
    <lineage>
        <taxon>Bacteria</taxon>
        <taxon>Pseudomonadati</taxon>
        <taxon>Pseudomonadota</taxon>
        <taxon>Gammaproteobacteria</taxon>
        <taxon>Lysobacterales</taxon>
        <taxon>Rhodanobacteraceae</taxon>
        <taxon>Dokdonella</taxon>
    </lineage>
</organism>
<dbReference type="PANTHER" id="PTHR12526">
    <property type="entry name" value="GLYCOSYLTRANSFERASE"/>
    <property type="match status" value="1"/>
</dbReference>
<dbReference type="Pfam" id="PF13579">
    <property type="entry name" value="Glyco_trans_4_4"/>
    <property type="match status" value="1"/>
</dbReference>
<gene>
    <name evidence="2" type="ORF">GCM10009105_07670</name>
</gene>
<protein>
    <submittedName>
        <fullName evidence="2">Glycosyltransferase family 4 protein</fullName>
    </submittedName>
</protein>
<dbReference type="Gene3D" id="3.40.50.2000">
    <property type="entry name" value="Glycogen Phosphorylase B"/>
    <property type="match status" value="2"/>
</dbReference>